<keyword evidence="3" id="KW-1015">Disulfide bond</keyword>
<feature type="domain" description="Sema" evidence="9">
    <location>
        <begin position="27"/>
        <end position="512"/>
    </location>
</feature>
<evidence type="ECO:0000256" key="3">
    <source>
        <dbReference type="ARBA" id="ARBA00023157"/>
    </source>
</evidence>
<dbReference type="GO" id="GO:0001755">
    <property type="term" value="P:neural crest cell migration"/>
    <property type="evidence" value="ECO:0007669"/>
    <property type="project" value="TreeGrafter"/>
</dbReference>
<feature type="region of interest" description="Disordered" evidence="6">
    <location>
        <begin position="710"/>
        <end position="748"/>
    </location>
</feature>
<reference evidence="10" key="2">
    <citation type="submission" date="2025-09" db="UniProtKB">
        <authorList>
            <consortium name="Ensembl"/>
        </authorList>
    </citation>
    <scope>IDENTIFICATION</scope>
</reference>
<sequence length="996" mass="111258">MKFHLLTVYALLFAISRCWAVSFPEDDDPINLVDYHYSKQYPVFRGRPSGNESQHKLDFQLMLKIRDTLYIAGRDQVYTVNLNDIPKGEIVPSKKLTWRSKQQDRENCAMKGKHKDECHNFIKVFVPRSDEMVFVCGTNAFNPMCRYYRLSTLEYDGDEISGLARCPFDAKQTNVALFADGKLYSATVADFLASDAVIYRSMGDGSALRTIKYDSKWIKEPHFLHAIEYGNFVYFFFREIAVEHNNLGKAVYSRVARICKNDMGGSQRVLEKHWTSFLKARLNCSVPGDSFFYFDVLQSITDIIEISGIPTVVGVFTTQLNSIPGSAVCAFNMEDIEKVFKGRFKEQKTPDSVWTAVPEDKVPRPRPGCCAKHGPAEAYKTSIDFPDETLSFIKSHPLMDSAVPSVIEEPWFTKTRVRYRLTTIAVDHSAGPYQNYTVIFVGSEAGMVLKILAKTKAFSLNDSILLEEIDAFNHAKCNGDGEEDKKVVSLQLDKEHHALFIAFSSCIIRIPLSRCERHGSCKKTCIASRDPYCGWLAHGSCGRVRAKILPTTTTPDYKIFGDPTSGVRWEVQSGDSNQMVHMNVLITCVFAAFLLGAFIAGVAVYCYRDVFVRKSRKIHKDAESAQSCTDSSGSFAKLNGLFDSPVKEYQQNIDSPKLYSNLLMSRKELSQTADTKSMLMVDHRAQPPELAALPTPESTPVLQQKALQGMKSQMEKAQNNLSSSRKEAPLKSPQFFPSSPPPHSPLSHGHIPSAIVLPNATHDYNMSFSNSNAHKVDKKMPGVDHPLTKSSGKKDHRRSVDSRNTLNDFLKHLNEAPSNSKAIMADLQVAHQTLMLDSMGNVTEVPPKVPHREASLYSPPSTLPTKRVDVPNTPAAPMTSLERQRGYHKNSSQRHSISALPKNLNSPNGMLLSRQPSVNRGGYMTPTGGTKMDYIQGTPVSVHLQPSLSRQSSYTSNGTLPRTGIKRMPSLKPDVPPKPSFTPQTPSVRPLNKYSY</sequence>
<keyword evidence="7" id="KW-0812">Transmembrane</keyword>
<evidence type="ECO:0000256" key="2">
    <source>
        <dbReference type="ARBA" id="ARBA00023136"/>
    </source>
</evidence>
<evidence type="ECO:0000259" key="9">
    <source>
        <dbReference type="PROSITE" id="PS51004"/>
    </source>
</evidence>
<dbReference type="GO" id="GO:0045499">
    <property type="term" value="F:chemorepellent activity"/>
    <property type="evidence" value="ECO:0007669"/>
    <property type="project" value="TreeGrafter"/>
</dbReference>
<comment type="subcellular location">
    <subcellularLocation>
        <location evidence="1">Membrane</location>
    </subcellularLocation>
</comment>
<feature type="region of interest" description="Disordered" evidence="6">
    <location>
        <begin position="772"/>
        <end position="800"/>
    </location>
</feature>
<dbReference type="GO" id="GO:0007411">
    <property type="term" value="P:axon guidance"/>
    <property type="evidence" value="ECO:0007669"/>
    <property type="project" value="TreeGrafter"/>
</dbReference>
<name>A0A8C5RH46_LATLA</name>
<dbReference type="SUPFAM" id="SSF101912">
    <property type="entry name" value="Sema domain"/>
    <property type="match status" value="1"/>
</dbReference>
<dbReference type="Gene3D" id="3.30.1680.10">
    <property type="entry name" value="ligand-binding face of the semaphorins, domain 2"/>
    <property type="match status" value="1"/>
</dbReference>
<keyword evidence="2 7" id="KW-0472">Membrane</keyword>
<feature type="region of interest" description="Disordered" evidence="6">
    <location>
        <begin position="850"/>
        <end position="919"/>
    </location>
</feature>
<evidence type="ECO:0000313" key="11">
    <source>
        <dbReference type="Proteomes" id="UP000694406"/>
    </source>
</evidence>
<dbReference type="GO" id="GO:0030215">
    <property type="term" value="F:semaphorin receptor binding"/>
    <property type="evidence" value="ECO:0007669"/>
    <property type="project" value="InterPro"/>
</dbReference>
<dbReference type="GO" id="GO:0030335">
    <property type="term" value="P:positive regulation of cell migration"/>
    <property type="evidence" value="ECO:0007669"/>
    <property type="project" value="TreeGrafter"/>
</dbReference>
<evidence type="ECO:0000256" key="1">
    <source>
        <dbReference type="ARBA" id="ARBA00004370"/>
    </source>
</evidence>
<gene>
    <name evidence="10" type="primary">SEMA6D</name>
</gene>
<evidence type="ECO:0000256" key="5">
    <source>
        <dbReference type="PROSITE-ProRule" id="PRU00352"/>
    </source>
</evidence>
<protein>
    <submittedName>
        <fullName evidence="10">Semaphorin 6D</fullName>
    </submittedName>
</protein>
<dbReference type="Pfam" id="PF01437">
    <property type="entry name" value="PSI"/>
    <property type="match status" value="1"/>
</dbReference>
<evidence type="ECO:0000313" key="10">
    <source>
        <dbReference type="Ensembl" id="ENSLLTP00000002582.1"/>
    </source>
</evidence>
<dbReference type="GeneTree" id="ENSGT00940000159303"/>
<dbReference type="Proteomes" id="UP000694406">
    <property type="component" value="Unplaced"/>
</dbReference>
<proteinExistence type="predicted"/>
<feature type="signal peptide" evidence="8">
    <location>
        <begin position="1"/>
        <end position="20"/>
    </location>
</feature>
<evidence type="ECO:0000256" key="7">
    <source>
        <dbReference type="SAM" id="Phobius"/>
    </source>
</evidence>
<dbReference type="FunFam" id="2.130.10.10:FF:000013">
    <property type="entry name" value="semaphorin-6D isoform X2"/>
    <property type="match status" value="1"/>
</dbReference>
<keyword evidence="4" id="KW-0325">Glycoprotein</keyword>
<dbReference type="PANTHER" id="PTHR11036:SF65">
    <property type="entry name" value="SEMAPHORIN-6D"/>
    <property type="match status" value="1"/>
</dbReference>
<dbReference type="GO" id="GO:0071526">
    <property type="term" value="P:semaphorin-plexin signaling pathway"/>
    <property type="evidence" value="ECO:0007669"/>
    <property type="project" value="TreeGrafter"/>
</dbReference>
<dbReference type="SUPFAM" id="SSF103575">
    <property type="entry name" value="Plexin repeat"/>
    <property type="match status" value="1"/>
</dbReference>
<dbReference type="PANTHER" id="PTHR11036">
    <property type="entry name" value="SEMAPHORIN"/>
    <property type="match status" value="1"/>
</dbReference>
<feature type="transmembrane region" description="Helical" evidence="7">
    <location>
        <begin position="584"/>
        <end position="607"/>
    </location>
</feature>
<dbReference type="Gene3D" id="2.130.10.10">
    <property type="entry name" value="YVTN repeat-like/Quinoprotein amine dehydrogenase"/>
    <property type="match status" value="1"/>
</dbReference>
<evidence type="ECO:0000256" key="4">
    <source>
        <dbReference type="ARBA" id="ARBA00023180"/>
    </source>
</evidence>
<feature type="chain" id="PRO_5034607664" evidence="8">
    <location>
        <begin position="21"/>
        <end position="996"/>
    </location>
</feature>
<dbReference type="Pfam" id="PF01403">
    <property type="entry name" value="Sema"/>
    <property type="match status" value="1"/>
</dbReference>
<reference evidence="10" key="1">
    <citation type="submission" date="2025-08" db="UniProtKB">
        <authorList>
            <consortium name="Ensembl"/>
        </authorList>
    </citation>
    <scope>IDENTIFICATION</scope>
</reference>
<feature type="compositionally biased region" description="Polar residues" evidence="6">
    <location>
        <begin position="903"/>
        <end position="918"/>
    </location>
</feature>
<feature type="compositionally biased region" description="Polar residues" evidence="6">
    <location>
        <begin position="945"/>
        <end position="960"/>
    </location>
</feature>
<dbReference type="InterPro" id="IPR036352">
    <property type="entry name" value="Semap_dom_sf"/>
</dbReference>
<dbReference type="PROSITE" id="PS51004">
    <property type="entry name" value="SEMA"/>
    <property type="match status" value="1"/>
</dbReference>
<dbReference type="SMART" id="SM00630">
    <property type="entry name" value="Sema"/>
    <property type="match status" value="1"/>
</dbReference>
<dbReference type="InterPro" id="IPR001627">
    <property type="entry name" value="Semap_dom"/>
</dbReference>
<keyword evidence="8" id="KW-0732">Signal</keyword>
<accession>A0A8C5RH46</accession>
<evidence type="ECO:0000256" key="8">
    <source>
        <dbReference type="SAM" id="SignalP"/>
    </source>
</evidence>
<evidence type="ECO:0000256" key="6">
    <source>
        <dbReference type="SAM" id="MobiDB-lite"/>
    </source>
</evidence>
<comment type="caution">
    <text evidence="5">Lacks conserved residue(s) required for the propagation of feature annotation.</text>
</comment>
<dbReference type="GO" id="GO:0005886">
    <property type="term" value="C:plasma membrane"/>
    <property type="evidence" value="ECO:0007669"/>
    <property type="project" value="TreeGrafter"/>
</dbReference>
<dbReference type="InterPro" id="IPR027231">
    <property type="entry name" value="Semaphorin"/>
</dbReference>
<keyword evidence="7" id="KW-1133">Transmembrane helix</keyword>
<feature type="region of interest" description="Disordered" evidence="6">
    <location>
        <begin position="945"/>
        <end position="996"/>
    </location>
</feature>
<keyword evidence="11" id="KW-1185">Reference proteome</keyword>
<dbReference type="InterPro" id="IPR002165">
    <property type="entry name" value="Plexin_repeat"/>
</dbReference>
<dbReference type="Ensembl" id="ENSLLTT00000002689.1">
    <property type="protein sequence ID" value="ENSLLTP00000002582.1"/>
    <property type="gene ID" value="ENSLLTG00000001791.1"/>
</dbReference>
<organism evidence="10 11">
    <name type="scientific">Laticauda laticaudata</name>
    <name type="common">Blue-ringed sea krait</name>
    <name type="synonym">Blue-lipped sea krait</name>
    <dbReference type="NCBI Taxonomy" id="8630"/>
    <lineage>
        <taxon>Eukaryota</taxon>
        <taxon>Metazoa</taxon>
        <taxon>Chordata</taxon>
        <taxon>Craniata</taxon>
        <taxon>Vertebrata</taxon>
        <taxon>Euteleostomi</taxon>
        <taxon>Lepidosauria</taxon>
        <taxon>Squamata</taxon>
        <taxon>Bifurcata</taxon>
        <taxon>Unidentata</taxon>
        <taxon>Episquamata</taxon>
        <taxon>Toxicofera</taxon>
        <taxon>Serpentes</taxon>
        <taxon>Colubroidea</taxon>
        <taxon>Elapidae</taxon>
        <taxon>Laticaudinae</taxon>
        <taxon>Laticauda</taxon>
    </lineage>
</organism>
<dbReference type="AlphaFoldDB" id="A0A8C5RH46"/>
<dbReference type="InterPro" id="IPR015943">
    <property type="entry name" value="WD40/YVTN_repeat-like_dom_sf"/>
</dbReference>